<evidence type="ECO:0000256" key="1">
    <source>
        <dbReference type="SAM" id="MobiDB-lite"/>
    </source>
</evidence>
<accession>A0ABX1R965</accession>
<gene>
    <name evidence="2" type="ORF">HF577_05545</name>
</gene>
<sequence>MGMLDHRSNPVQPVDVGSTRPDSDAAKGLGATLLSWTLAERAVILGLRRSGIRWPNALAGITLAIGRPLGYLAVLEQHVTALINIVLSDS</sequence>
<name>A0ABX1R965_9PSEU</name>
<dbReference type="EMBL" id="JAAXKY010000010">
    <property type="protein sequence ID" value="NMH76567.1"/>
    <property type="molecule type" value="Genomic_DNA"/>
</dbReference>
<protein>
    <submittedName>
        <fullName evidence="2">Uncharacterized protein</fullName>
    </submittedName>
</protein>
<feature type="region of interest" description="Disordered" evidence="1">
    <location>
        <begin position="1"/>
        <end position="24"/>
    </location>
</feature>
<reference evidence="2 3" key="1">
    <citation type="submission" date="2020-04" db="EMBL/GenBank/DDBJ databases">
        <authorList>
            <person name="Klaysubun C."/>
            <person name="Duangmal K."/>
            <person name="Lipun K."/>
        </authorList>
    </citation>
    <scope>NUCLEOTIDE SEQUENCE [LARGE SCALE GENOMIC DNA]</scope>
    <source>
        <strain evidence="2 3">JCM 11839</strain>
    </source>
</reference>
<comment type="caution">
    <text evidence="2">The sequence shown here is derived from an EMBL/GenBank/DDBJ whole genome shotgun (WGS) entry which is preliminary data.</text>
</comment>
<keyword evidence="3" id="KW-1185">Reference proteome</keyword>
<organism evidence="2 3">
    <name type="scientific">Pseudonocardia xinjiangensis</name>
    <dbReference type="NCBI Taxonomy" id="75289"/>
    <lineage>
        <taxon>Bacteria</taxon>
        <taxon>Bacillati</taxon>
        <taxon>Actinomycetota</taxon>
        <taxon>Actinomycetes</taxon>
        <taxon>Pseudonocardiales</taxon>
        <taxon>Pseudonocardiaceae</taxon>
        <taxon>Pseudonocardia</taxon>
    </lineage>
</organism>
<evidence type="ECO:0000313" key="2">
    <source>
        <dbReference type="EMBL" id="NMH76567.1"/>
    </source>
</evidence>
<proteinExistence type="predicted"/>
<dbReference type="Proteomes" id="UP001296706">
    <property type="component" value="Unassembled WGS sequence"/>
</dbReference>
<dbReference type="RefSeq" id="WP_169394636.1">
    <property type="nucleotide sequence ID" value="NZ_BAAAJH010000017.1"/>
</dbReference>
<evidence type="ECO:0000313" key="3">
    <source>
        <dbReference type="Proteomes" id="UP001296706"/>
    </source>
</evidence>